<dbReference type="CDD" id="cd00063">
    <property type="entry name" value="FN3"/>
    <property type="match status" value="1"/>
</dbReference>
<dbReference type="PANTHER" id="PTHR13817:SF166">
    <property type="entry name" value="NEURONAL IGCAM-RELATED"/>
    <property type="match status" value="1"/>
</dbReference>
<dbReference type="InterPro" id="IPR037524">
    <property type="entry name" value="PA14/GLEYA"/>
</dbReference>
<evidence type="ECO:0000256" key="1">
    <source>
        <dbReference type="ARBA" id="ARBA00022737"/>
    </source>
</evidence>
<dbReference type="PANTHER" id="PTHR13817">
    <property type="entry name" value="TITIN"/>
    <property type="match status" value="1"/>
</dbReference>
<sequence>MHGRNAVRRASATTLVIASAALGLTVPTGPASAAPVSGCAPGVWKAEFFAGTTFAGKPKKTGCDHAIAENYGNGAPAGLPRDNFGVRWTTTRDFGSGGPFTLATEIQGGVRVYVDKTRAIDLWKSAKGIRKKSVRITVPQGKHTLRVEYANVTGPAAVKFTYAPVTGKPDDKVKPLAPAGTRAAYDTASGKATVTWAGNSELDLAGYQVHRRALPATGKPGPWQTVSGAKPVTRTSLTDRPAKDGSGYAYAVTAVDKAGNVSARSAEVRVTTPKPTPPAPAAPSAPAGLKVVSANGKQAELSWAKNTEPDVREYQVWRRAAGHDWELTATTAGTSAIDTPKDDGTAYEYAVVAVAEKTRSERSAPVSFTPEIRRPGEPGIPTGLKVTGIDGRRAKLSWDKSPYEDHVIAYRIWRRDAQHDWKAIGKSGSSVLSYTDDPTVDGTTYEYALSAVAVNEREGKRSAQTVRFTPEFRGAPQPPFALEAYDTPQGVKLYWRSLDNAPSFRVYVRKEHGGPAFTLAGTLRNPGDGRLEFLDTNTGRDRLTYYVVAVSKDGVESGRSNLASVEKR</sequence>
<dbReference type="Proteomes" id="UP000011740">
    <property type="component" value="Unassembled WGS sequence"/>
</dbReference>
<dbReference type="InterPro" id="IPR013783">
    <property type="entry name" value="Ig-like_fold"/>
</dbReference>
<dbReference type="GO" id="GO:0016798">
    <property type="term" value="F:hydrolase activity, acting on glycosyl bonds"/>
    <property type="evidence" value="ECO:0007669"/>
    <property type="project" value="UniProtKB-KW"/>
</dbReference>
<dbReference type="InterPro" id="IPR050964">
    <property type="entry name" value="Striated_Muscle_Regulatory"/>
</dbReference>
<reference evidence="4 5" key="1">
    <citation type="journal article" date="2013" name="Genome Announc.">
        <title>Whole-Genome Shotgun Assembly and Analysis of the Genome of Streptomyces mobaraensis DSM 40847, a Strain for Industrial Production of Microbial Transglutaminase.</title>
        <authorList>
            <person name="Yang H."/>
            <person name="He T."/>
            <person name="Wu W."/>
            <person name="Zhu W."/>
            <person name="Lu B."/>
            <person name="Sun W."/>
        </authorList>
    </citation>
    <scope>NUCLEOTIDE SEQUENCE [LARGE SCALE GENOMIC DNA]</scope>
    <source>
        <strain evidence="4 5">DSM 40847</strain>
    </source>
</reference>
<keyword evidence="2" id="KW-0378">Hydrolase</keyword>
<gene>
    <name evidence="4" type="ORF">H340_11095</name>
</gene>
<dbReference type="eggNOG" id="COG4733">
    <property type="taxonomic scope" value="Bacteria"/>
</dbReference>
<dbReference type="InterPro" id="IPR011658">
    <property type="entry name" value="PA14_dom"/>
</dbReference>
<dbReference type="GO" id="GO:0000272">
    <property type="term" value="P:polysaccharide catabolic process"/>
    <property type="evidence" value="ECO:0007669"/>
    <property type="project" value="UniProtKB-KW"/>
</dbReference>
<dbReference type="AlphaFoldDB" id="M3A5U7"/>
<protein>
    <submittedName>
        <fullName evidence="4">Fibronectin type III</fullName>
    </submittedName>
</protein>
<keyword evidence="2" id="KW-0326">Glycosidase</keyword>
<dbReference type="Gene3D" id="2.60.40.10">
    <property type="entry name" value="Immunoglobulins"/>
    <property type="match status" value="4"/>
</dbReference>
<dbReference type="SMART" id="SM00758">
    <property type="entry name" value="PA14"/>
    <property type="match status" value="1"/>
</dbReference>
<dbReference type="InterPro" id="IPR036116">
    <property type="entry name" value="FN3_sf"/>
</dbReference>
<evidence type="ECO:0000313" key="4">
    <source>
        <dbReference type="EMBL" id="EMF00474.1"/>
    </source>
</evidence>
<dbReference type="SUPFAM" id="SSF56988">
    <property type="entry name" value="Anthrax protective antigen"/>
    <property type="match status" value="1"/>
</dbReference>
<accession>M3A5U7</accession>
<dbReference type="RefSeq" id="WP_004943091.1">
    <property type="nucleotide sequence ID" value="NZ_AORZ01000026.1"/>
</dbReference>
<organism evidence="4 5">
    <name type="scientific">Streptomyces mobaraensis (strain ATCC 29032 / DSM 40847 / JCM 4168 / NBRC 13819 / NCIMB 11159 / IPCR 16-22)</name>
    <dbReference type="NCBI Taxonomy" id="1223523"/>
    <lineage>
        <taxon>Bacteria</taxon>
        <taxon>Bacillati</taxon>
        <taxon>Actinomycetota</taxon>
        <taxon>Actinomycetes</taxon>
        <taxon>Kitasatosporales</taxon>
        <taxon>Streptomycetaceae</taxon>
        <taxon>Streptomyces</taxon>
    </lineage>
</organism>
<keyword evidence="3" id="KW-0624">Polysaccharide degradation</keyword>
<dbReference type="PROSITE" id="PS50853">
    <property type="entry name" value="FN3"/>
    <property type="match status" value="3"/>
</dbReference>
<keyword evidence="3" id="KW-0119">Carbohydrate metabolism</keyword>
<dbReference type="SMART" id="SM00060">
    <property type="entry name" value="FN3"/>
    <property type="match status" value="4"/>
</dbReference>
<dbReference type="STRING" id="1223523.H340_11095"/>
<evidence type="ECO:0000256" key="2">
    <source>
        <dbReference type="ARBA" id="ARBA00023295"/>
    </source>
</evidence>
<dbReference type="InterPro" id="IPR003961">
    <property type="entry name" value="FN3_dom"/>
</dbReference>
<dbReference type="PATRIC" id="fig|1223523.3.peg.2268"/>
<dbReference type="PROSITE" id="PS51820">
    <property type="entry name" value="PA14"/>
    <property type="match status" value="1"/>
</dbReference>
<evidence type="ECO:0000256" key="3">
    <source>
        <dbReference type="ARBA" id="ARBA00023326"/>
    </source>
</evidence>
<proteinExistence type="predicted"/>
<evidence type="ECO:0000313" key="5">
    <source>
        <dbReference type="Proteomes" id="UP000011740"/>
    </source>
</evidence>
<name>M3A5U7_STRM1</name>
<dbReference type="Pfam" id="PF07691">
    <property type="entry name" value="PA14"/>
    <property type="match status" value="1"/>
</dbReference>
<dbReference type="SUPFAM" id="SSF49265">
    <property type="entry name" value="Fibronectin type III"/>
    <property type="match status" value="2"/>
</dbReference>
<keyword evidence="1" id="KW-0677">Repeat</keyword>
<dbReference type="EMBL" id="AORZ01000026">
    <property type="protein sequence ID" value="EMF00474.1"/>
    <property type="molecule type" value="Genomic_DNA"/>
</dbReference>
<comment type="caution">
    <text evidence="4">The sequence shown here is derived from an EMBL/GenBank/DDBJ whole genome shotgun (WGS) entry which is preliminary data.</text>
</comment>